<evidence type="ECO:0000313" key="1">
    <source>
        <dbReference type="EMBL" id="TGX53722.1"/>
    </source>
</evidence>
<proteinExistence type="predicted"/>
<dbReference type="Proteomes" id="UP000306147">
    <property type="component" value="Unassembled WGS sequence"/>
</dbReference>
<comment type="caution">
    <text evidence="1">The sequence shown here is derived from an EMBL/GenBank/DDBJ whole genome shotgun (WGS) entry which is preliminary data.</text>
</comment>
<name>A0A4V3QZC2_9SPHN</name>
<sequence>MALLVLAALLAAGAIALMIFARDTAVEPPPRVTDPIEAPRHVSAIAVPLDVNTSVLSQALERAIPRTLWSIDKHLDECVPPARVRLFKKSLKVTPSLGCTVTGTVTRAPVRLRGQGEDIIADVPIHATIAARDVGGVLKGKTATGSAMVHARVRLTLHEDWRATAKVDLAYDWTDPPGIDLLGKRITFTDKADEKLQPIVAELERTLPAEIAKLNIRAKVADAWRQSFTALELNKDNPPVWMRITPQRLSYGGYSLSGGKLRLKLGMAALTETFVGPRPQDPKPIPLPPLTRDAGGAQLRFFVPVIADYAQLEPVILKALTKRSQRPFELPGIGPVRARFEKVVGYGTSGGRIAVGLTLMAHPEGSSEETRGIVWITAKPVNAPNSQRVAFEALAVNGNTDGVGGDILVQLVRNPAVATVVAQSLTQNFERDFQKLLGKVERAIVEKRTGDFVIRADIGDVRTGVLQAGGQGLYLPVWADGSARVEYRPH</sequence>
<dbReference type="OrthoDB" id="1299766at2"/>
<evidence type="ECO:0000313" key="2">
    <source>
        <dbReference type="Proteomes" id="UP000306147"/>
    </source>
</evidence>
<keyword evidence="2" id="KW-1185">Reference proteome</keyword>
<accession>A0A4V3QZC2</accession>
<protein>
    <submittedName>
        <fullName evidence="1">DUF4403 family protein</fullName>
    </submittedName>
</protein>
<gene>
    <name evidence="1" type="ORF">E5A73_11220</name>
</gene>
<dbReference type="EMBL" id="SRXT01000004">
    <property type="protein sequence ID" value="TGX53722.1"/>
    <property type="molecule type" value="Genomic_DNA"/>
</dbReference>
<dbReference type="InterPro" id="IPR025515">
    <property type="entry name" value="DUF4403"/>
</dbReference>
<dbReference type="AlphaFoldDB" id="A0A4V3QZC2"/>
<reference evidence="1 2" key="1">
    <citation type="submission" date="2019-04" db="EMBL/GenBank/DDBJ databases">
        <title>Sphingomonas psychrotolerans sp. nov., isolated from soil in the Tianshan Mountains, Xinjiang, China.</title>
        <authorList>
            <person name="Luo Y."/>
            <person name="Sheng H."/>
        </authorList>
    </citation>
    <scope>NUCLEOTIDE SEQUENCE [LARGE SCALE GENOMIC DNA]</scope>
    <source>
        <strain evidence="1 2">ZFGT-11</strain>
    </source>
</reference>
<dbReference type="Pfam" id="PF14356">
    <property type="entry name" value="DUF4403"/>
    <property type="match status" value="1"/>
</dbReference>
<organism evidence="1 2">
    <name type="scientific">Sphingomonas gei</name>
    <dbReference type="NCBI Taxonomy" id="1395960"/>
    <lineage>
        <taxon>Bacteria</taxon>
        <taxon>Pseudomonadati</taxon>
        <taxon>Pseudomonadota</taxon>
        <taxon>Alphaproteobacteria</taxon>
        <taxon>Sphingomonadales</taxon>
        <taxon>Sphingomonadaceae</taxon>
        <taxon>Sphingomonas</taxon>
    </lineage>
</organism>